<protein>
    <submittedName>
        <fullName evidence="2">Uncharacterized protein</fullName>
    </submittedName>
</protein>
<sequence length="128" mass="13326">MRAGSEEGFRAARASLAEVARAGGPASLSAAVEGPAPLPPTLQGPFAMAVVPGGACVERDGRRSRSWGVLPGRTAVALRMFTLVPSLWARQVPDGLPPAPREARVDESVREAAPERRAVRVEPGHDAG</sequence>
<reference evidence="2" key="1">
    <citation type="submission" date="2023-02" db="EMBL/GenBank/DDBJ databases">
        <title>Kitasatospora phosalacinea NBRC 14627.</title>
        <authorList>
            <person name="Ichikawa N."/>
            <person name="Sato H."/>
            <person name="Tonouchi N."/>
        </authorList>
    </citation>
    <scope>NUCLEOTIDE SEQUENCE</scope>
    <source>
        <strain evidence="2">NBRC 14627</strain>
    </source>
</reference>
<dbReference type="EMBL" id="BSSA01000010">
    <property type="protein sequence ID" value="GLW71150.1"/>
    <property type="molecule type" value="Genomic_DNA"/>
</dbReference>
<dbReference type="Proteomes" id="UP001165041">
    <property type="component" value="Unassembled WGS sequence"/>
</dbReference>
<comment type="caution">
    <text evidence="2">The sequence shown here is derived from an EMBL/GenBank/DDBJ whole genome shotgun (WGS) entry which is preliminary data.</text>
</comment>
<organism evidence="2 3">
    <name type="scientific">Kitasatospora phosalacinea</name>
    <dbReference type="NCBI Taxonomy" id="2065"/>
    <lineage>
        <taxon>Bacteria</taxon>
        <taxon>Bacillati</taxon>
        <taxon>Actinomycetota</taxon>
        <taxon>Actinomycetes</taxon>
        <taxon>Kitasatosporales</taxon>
        <taxon>Streptomycetaceae</taxon>
        <taxon>Kitasatospora</taxon>
    </lineage>
</organism>
<proteinExistence type="predicted"/>
<evidence type="ECO:0000256" key="1">
    <source>
        <dbReference type="SAM" id="MobiDB-lite"/>
    </source>
</evidence>
<accession>A0A9W6V3J1</accession>
<evidence type="ECO:0000313" key="3">
    <source>
        <dbReference type="Proteomes" id="UP001165041"/>
    </source>
</evidence>
<feature type="compositionally biased region" description="Basic and acidic residues" evidence="1">
    <location>
        <begin position="101"/>
        <end position="128"/>
    </location>
</feature>
<evidence type="ECO:0000313" key="2">
    <source>
        <dbReference type="EMBL" id="GLW71150.1"/>
    </source>
</evidence>
<feature type="region of interest" description="Disordered" evidence="1">
    <location>
        <begin position="92"/>
        <end position="128"/>
    </location>
</feature>
<gene>
    <name evidence="2" type="ORF">Kpho02_34490</name>
</gene>
<dbReference type="AlphaFoldDB" id="A0A9W6V3J1"/>
<name>A0A9W6V3J1_9ACTN</name>
<dbReference type="RefSeq" id="WP_285736956.1">
    <property type="nucleotide sequence ID" value="NZ_BSSA01000010.1"/>
</dbReference>